<feature type="domain" description="Mur ligase central" evidence="2">
    <location>
        <begin position="56"/>
        <end position="191"/>
    </location>
</feature>
<dbReference type="Pfam" id="PF08353">
    <property type="entry name" value="MurT_C"/>
    <property type="match status" value="1"/>
</dbReference>
<dbReference type="InterPro" id="IPR043703">
    <property type="entry name" value="Lipid_II_synth_MurT"/>
</dbReference>
<dbReference type="GO" id="GO:0009252">
    <property type="term" value="P:peptidoglycan biosynthetic process"/>
    <property type="evidence" value="ECO:0007669"/>
    <property type="project" value="UniProtKB-UniRule"/>
</dbReference>
<gene>
    <name evidence="1" type="primary">murT</name>
    <name evidence="4" type="ORF">E5334_06450</name>
</gene>
<dbReference type="EMBL" id="SRYE01000004">
    <property type="protein sequence ID" value="TGY61643.1"/>
    <property type="molecule type" value="Genomic_DNA"/>
</dbReference>
<evidence type="ECO:0000259" key="2">
    <source>
        <dbReference type="Pfam" id="PF08245"/>
    </source>
</evidence>
<feature type="active site" evidence="1">
    <location>
        <position position="375"/>
    </location>
</feature>
<keyword evidence="1" id="KW-0573">Peptidoglycan synthesis</keyword>
<reference evidence="4 5" key="1">
    <citation type="submission" date="2019-04" db="EMBL/GenBank/DDBJ databases">
        <title>Microbes associate with the intestines of laboratory mice.</title>
        <authorList>
            <person name="Navarre W."/>
            <person name="Wong E."/>
            <person name="Huang K."/>
            <person name="Tropini C."/>
            <person name="Ng K."/>
            <person name="Yu B."/>
        </authorList>
    </citation>
    <scope>NUCLEOTIDE SEQUENCE [LARGE SCALE GENOMIC DNA]</scope>
    <source>
        <strain evidence="4 5">NM07_P-09</strain>
    </source>
</reference>
<dbReference type="OrthoDB" id="9803907at2"/>
<comment type="catalytic activity">
    <reaction evidence="1">
        <text>beta-D-GlcNAc-(1-&gt;4)-Mur2Ac(oyl-L-Ala-gamma-D-O-P-Glu-L-Lys-D-Ala-D-Ala)-di-trans,octa-cis-undecaprenyl diphosphate + NH4(+) = beta-D-GlcNAc-(1-&gt;4)-Mur2Ac(oyl-L-Ala-D-isoglutaminyl-L-Lys-D-Ala-D-Ala)-di-trans,octa-cis-undecaprenyl diphosphate + phosphate + H(+)</text>
        <dbReference type="Rhea" id="RHEA:57932"/>
        <dbReference type="ChEBI" id="CHEBI:15378"/>
        <dbReference type="ChEBI" id="CHEBI:28938"/>
        <dbReference type="ChEBI" id="CHEBI:43474"/>
        <dbReference type="ChEBI" id="CHEBI:62233"/>
        <dbReference type="ChEBI" id="CHEBI:143132"/>
    </reaction>
</comment>
<keyword evidence="1" id="KW-0547">Nucleotide-binding</keyword>
<dbReference type="InterPro" id="IPR013564">
    <property type="entry name" value="MurT_C"/>
</dbReference>
<dbReference type="Gene3D" id="3.40.1190.10">
    <property type="entry name" value="Mur-like, catalytic domain"/>
    <property type="match status" value="1"/>
</dbReference>
<dbReference type="PANTHER" id="PTHR23135">
    <property type="entry name" value="MUR LIGASE FAMILY MEMBER"/>
    <property type="match status" value="1"/>
</dbReference>
<dbReference type="Pfam" id="PF08245">
    <property type="entry name" value="Mur_ligase_M"/>
    <property type="match status" value="1"/>
</dbReference>
<dbReference type="HAMAP" id="MF_02214">
    <property type="entry name" value="Lipid_II_synth_MurT"/>
    <property type="match status" value="1"/>
</dbReference>
<sequence>MTLRASFALGAGKLARWGLVSVLHRNASQLPGRIALALDPELLSELASHVEGSIVVCGTNGKTTTNNVLASAIEASGQTVMCNRAGANMAPGVTAALMTKPAAQWAVIEADELSTVKILPALKPRYLILLNLFRDQLDRAGEIDRVQDTIAQALDASPDTTLVVCGDDPLSMGVALRLAGNNPIISFGIDEALGLPPDRVPEARFCQVCGAELDYVFRHYAQLGNFACPNGDFARPQLDWRATHVKVERTGVSFDVAGPHTLAAEKPAASPLETPQWPVHLKASFGGVYMVYNLLAAFIGATLAGVTPEQFQDTLDHYHPENGRLQRFDVDGREVVLNLAKNPTGFNQNISLMLADDRPKAAFFVVNDDYNDGKDISWIWDVDFERLSQEDDLALAVGGHRANELQVRMKYAGMDAPLCTDVKGALDHIASLPKDRPLYVLTNYSALWPAKAELEKIGESHER</sequence>
<comment type="caution">
    <text evidence="1">Lacks conserved residue(s) required for the propagation of feature annotation.</text>
</comment>
<comment type="subunit">
    <text evidence="1">Forms a heterodimer with GatD.</text>
</comment>
<protein>
    <recommendedName>
        <fullName evidence="1">Lipid II isoglutaminyl synthase (glutamine-hydrolyzing) subunit MurT</fullName>
        <ecNumber evidence="1">6.3.5.13</ecNumber>
    </recommendedName>
</protein>
<comment type="catalytic activity">
    <reaction evidence="1">
        <text>beta-D-GlcNAc-(1-&gt;4)-Mur2Ac(oyl-L-Ala-gamma-D-Glu-L-Lys-D-Ala-D-Ala)-di-trans,octa-cis-undecaprenyl diphosphate + L-glutamine + ATP + H2O = beta-D-GlcNAc-(1-&gt;4)-Mur2Ac(oyl-L-Ala-D-isoglutaminyl-L-Lys-D-Ala-D-Ala)-di-trans,octa-cis-undecaprenyl diphosphate + L-glutamate + ADP + phosphate + H(+)</text>
        <dbReference type="Rhea" id="RHEA:57928"/>
        <dbReference type="ChEBI" id="CHEBI:15377"/>
        <dbReference type="ChEBI" id="CHEBI:15378"/>
        <dbReference type="ChEBI" id="CHEBI:29985"/>
        <dbReference type="ChEBI" id="CHEBI:30616"/>
        <dbReference type="ChEBI" id="CHEBI:43474"/>
        <dbReference type="ChEBI" id="CHEBI:58359"/>
        <dbReference type="ChEBI" id="CHEBI:60033"/>
        <dbReference type="ChEBI" id="CHEBI:62233"/>
        <dbReference type="ChEBI" id="CHEBI:456216"/>
        <dbReference type="EC" id="6.3.5.13"/>
    </reaction>
</comment>
<evidence type="ECO:0000259" key="3">
    <source>
        <dbReference type="Pfam" id="PF08353"/>
    </source>
</evidence>
<keyword evidence="1" id="KW-0479">Metal-binding</keyword>
<feature type="domain" description="Lipid II isoglutaminyl synthase (glutamine-hydrolyzing) subunit MurT C-terminal" evidence="3">
    <location>
        <begin position="339"/>
        <end position="447"/>
    </location>
</feature>
<comment type="pathway">
    <text evidence="1">Cell wall biogenesis; peptidoglycan biosynthesis.</text>
</comment>
<dbReference type="EC" id="6.3.5.13" evidence="1"/>
<dbReference type="GO" id="GO:0046872">
    <property type="term" value="F:metal ion binding"/>
    <property type="evidence" value="ECO:0007669"/>
    <property type="project" value="UniProtKB-KW"/>
</dbReference>
<keyword evidence="1" id="KW-0067">ATP-binding</keyword>
<dbReference type="SUPFAM" id="SSF53623">
    <property type="entry name" value="MurD-like peptide ligases, catalytic domain"/>
    <property type="match status" value="1"/>
</dbReference>
<comment type="caution">
    <text evidence="4">The sequence shown here is derived from an EMBL/GenBank/DDBJ whole genome shotgun (WGS) entry which is preliminary data.</text>
</comment>
<comment type="similarity">
    <text evidence="1">Belongs to the MurCDEF family. MurT subfamily.</text>
</comment>
<proteinExistence type="inferred from homology"/>
<keyword evidence="1" id="KW-0961">Cell wall biogenesis/degradation</keyword>
<dbReference type="GO" id="GO:0008360">
    <property type="term" value="P:regulation of cell shape"/>
    <property type="evidence" value="ECO:0007669"/>
    <property type="project" value="UniProtKB-KW"/>
</dbReference>
<dbReference type="RefSeq" id="WP_136012776.1">
    <property type="nucleotide sequence ID" value="NZ_SRYE01000004.1"/>
</dbReference>
<comment type="function">
    <text evidence="1">The lipid II isoglutaminyl synthase complex catalyzes the formation of alpha-D-isoglutamine in the cell wall lipid II stem peptide. The MurT subunit catalyzes the ATP-dependent amidation of D-glutamate residue of lipid II, converting it to an isoglutamine residue.</text>
</comment>
<dbReference type="InterPro" id="IPR036565">
    <property type="entry name" value="Mur-like_cat_sf"/>
</dbReference>
<dbReference type="GO" id="GO:0005524">
    <property type="term" value="F:ATP binding"/>
    <property type="evidence" value="ECO:0007669"/>
    <property type="project" value="UniProtKB-UniRule"/>
</dbReference>
<keyword evidence="1" id="KW-0436">Ligase</keyword>
<dbReference type="AlphaFoldDB" id="A0A4S2F297"/>
<evidence type="ECO:0000313" key="4">
    <source>
        <dbReference type="EMBL" id="TGY61643.1"/>
    </source>
</evidence>
<name>A0A4S2F297_9ACTN</name>
<dbReference type="GO" id="GO:0016881">
    <property type="term" value="F:acid-amino acid ligase activity"/>
    <property type="evidence" value="ECO:0007669"/>
    <property type="project" value="InterPro"/>
</dbReference>
<evidence type="ECO:0000313" key="5">
    <source>
        <dbReference type="Proteomes" id="UP000310263"/>
    </source>
</evidence>
<accession>A0A4S2F297</accession>
<organism evidence="4 5">
    <name type="scientific">Muricaecibacterium torontonense</name>
    <dbReference type="NCBI Taxonomy" id="3032871"/>
    <lineage>
        <taxon>Bacteria</taxon>
        <taxon>Bacillati</taxon>
        <taxon>Actinomycetota</taxon>
        <taxon>Coriobacteriia</taxon>
        <taxon>Coriobacteriales</taxon>
        <taxon>Atopobiaceae</taxon>
        <taxon>Muricaecibacterium</taxon>
    </lineage>
</organism>
<dbReference type="InterPro" id="IPR013221">
    <property type="entry name" value="Mur_ligase_cen"/>
</dbReference>
<dbReference type="Proteomes" id="UP000310263">
    <property type="component" value="Unassembled WGS sequence"/>
</dbReference>
<dbReference type="PANTHER" id="PTHR23135:SF7">
    <property type="entry name" value="LIPID II ISOGLUTAMINYL SYNTHASE (GLUTAMINE-HYDROLYZING) SUBUNIT MURT"/>
    <property type="match status" value="1"/>
</dbReference>
<dbReference type="GO" id="GO:0140282">
    <property type="term" value="F:carbon-nitrogen ligase activity on lipid II"/>
    <property type="evidence" value="ECO:0007669"/>
    <property type="project" value="UniProtKB-UniRule"/>
</dbReference>
<keyword evidence="1" id="KW-0133">Cell shape</keyword>
<keyword evidence="5" id="KW-1185">Reference proteome</keyword>
<dbReference type="UniPathway" id="UPA00219"/>
<dbReference type="GO" id="GO:0071555">
    <property type="term" value="P:cell wall organization"/>
    <property type="evidence" value="ECO:0007669"/>
    <property type="project" value="UniProtKB-KW"/>
</dbReference>
<comment type="catalytic activity">
    <reaction evidence="1">
        <text>beta-D-GlcNAc-(1-&gt;4)-Mur2Ac(oyl-L-Ala-gamma-D-Glu-L-Lys-D-Ala-D-Ala)-di-trans,octa-cis-undecaprenyl diphosphate + ATP = beta-D-GlcNAc-(1-&gt;4)-Mur2Ac(oyl-L-Ala-gamma-D-O-P-Glu-L-Lys-D-Ala-D-Ala)-di-trans,octa-cis-undecaprenyl diphosphate + ADP</text>
        <dbReference type="Rhea" id="RHEA:59488"/>
        <dbReference type="ChEBI" id="CHEBI:30616"/>
        <dbReference type="ChEBI" id="CHEBI:60033"/>
        <dbReference type="ChEBI" id="CHEBI:143132"/>
        <dbReference type="ChEBI" id="CHEBI:456216"/>
    </reaction>
</comment>
<evidence type="ECO:0000256" key="1">
    <source>
        <dbReference type="HAMAP-Rule" id="MF_02214"/>
    </source>
</evidence>